<dbReference type="EMBL" id="EQ962659">
    <property type="protein sequence ID" value="EED13050.1"/>
    <property type="molecule type" value="Genomic_DNA"/>
</dbReference>
<dbReference type="PhylomeDB" id="B8MQ24"/>
<gene>
    <name evidence="2" type="ORF">TSTA_055520</name>
</gene>
<evidence type="ECO:0000313" key="2">
    <source>
        <dbReference type="EMBL" id="EED13050.1"/>
    </source>
</evidence>
<dbReference type="GeneID" id="8102245"/>
<dbReference type="STRING" id="441959.B8MQ24"/>
<dbReference type="Proteomes" id="UP000001745">
    <property type="component" value="Unassembled WGS sequence"/>
</dbReference>
<feature type="region of interest" description="Disordered" evidence="1">
    <location>
        <begin position="227"/>
        <end position="315"/>
    </location>
</feature>
<evidence type="ECO:0000256" key="1">
    <source>
        <dbReference type="SAM" id="MobiDB-lite"/>
    </source>
</evidence>
<dbReference type="RefSeq" id="XP_002487161.1">
    <property type="nucleotide sequence ID" value="XM_002487116.1"/>
</dbReference>
<organism evidence="2 3">
    <name type="scientific">Talaromyces stipitatus (strain ATCC 10500 / CBS 375.48 / QM 6759 / NRRL 1006)</name>
    <name type="common">Penicillium stipitatum</name>
    <dbReference type="NCBI Taxonomy" id="441959"/>
    <lineage>
        <taxon>Eukaryota</taxon>
        <taxon>Fungi</taxon>
        <taxon>Dikarya</taxon>
        <taxon>Ascomycota</taxon>
        <taxon>Pezizomycotina</taxon>
        <taxon>Eurotiomycetes</taxon>
        <taxon>Eurotiomycetidae</taxon>
        <taxon>Eurotiales</taxon>
        <taxon>Trichocomaceae</taxon>
        <taxon>Talaromyces</taxon>
        <taxon>Talaromyces sect. Talaromyces</taxon>
    </lineage>
</organism>
<name>B8MQ24_TALSN</name>
<dbReference type="InParanoid" id="B8MQ24"/>
<reference evidence="3" key="1">
    <citation type="journal article" date="2015" name="Genome Announc.">
        <title>Genome sequence of the AIDS-associated pathogen Penicillium marneffei (ATCC18224) and its near taxonomic relative Talaromyces stipitatus (ATCC10500).</title>
        <authorList>
            <person name="Nierman W.C."/>
            <person name="Fedorova-Abrams N.D."/>
            <person name="Andrianopoulos A."/>
        </authorList>
    </citation>
    <scope>NUCLEOTIDE SEQUENCE [LARGE SCALE GENOMIC DNA]</scope>
    <source>
        <strain evidence="3">ATCC 10500 / CBS 375.48 / QM 6759 / NRRL 1006</strain>
    </source>
</reference>
<protein>
    <submittedName>
        <fullName evidence="2">Uncharacterized protein</fullName>
    </submittedName>
</protein>
<sequence length="315" mass="36289">MSSILGMINIHYRYEDSPGLRHSCGVCGTPLNHPRARKSCITRHTEPCIAFHHTLFRVGRGHSCEPCNKSREMHLKRHRELLETIRDIHGKMELKTPIPSLSQIEELIHGYRHENLGANRTALDRAMIRDVERREKLSADMDRRPPATMDNELLREIAKKFGIIVKGKLPKDLQVSILRLCERLVKDIDTLCNESRETMKRQFGYYRYADKRSFNVLLRRIDPNNTEDLLEITDDEGGNDGDDDEDDEDDARQPAPPPPPPKRNSRNRPPSRTTGPMTITIVPNAPRDGPLPPRTPNHPIGTPLIRKEDREEERY</sequence>
<keyword evidence="3" id="KW-1185">Reference proteome</keyword>
<evidence type="ECO:0000313" key="3">
    <source>
        <dbReference type="Proteomes" id="UP000001745"/>
    </source>
</evidence>
<dbReference type="AlphaFoldDB" id="B8MQ24"/>
<dbReference type="eggNOG" id="ENOG502SA8S">
    <property type="taxonomic scope" value="Eukaryota"/>
</dbReference>
<dbReference type="OrthoDB" id="3642840at2759"/>
<feature type="compositionally biased region" description="Basic and acidic residues" evidence="1">
    <location>
        <begin position="305"/>
        <end position="315"/>
    </location>
</feature>
<dbReference type="HOGENOM" id="CLU_883328_0_0_1"/>
<accession>B8MQ24</accession>
<feature type="compositionally biased region" description="Acidic residues" evidence="1">
    <location>
        <begin position="228"/>
        <end position="250"/>
    </location>
</feature>
<proteinExistence type="predicted"/>
<dbReference type="VEuPathDB" id="FungiDB:TSTA_055520"/>